<protein>
    <submittedName>
        <fullName evidence="1">Uncharacterized protein</fullName>
    </submittedName>
</protein>
<proteinExistence type="predicted"/>
<comment type="caution">
    <text evidence="1">The sequence shown here is derived from an EMBL/GenBank/DDBJ whole genome shotgun (WGS) entry which is preliminary data.</text>
</comment>
<name>A0ABU2BIL9_9MICC</name>
<sequence length="53" mass="5513">MRSILNNGTASAKGGKGSHQVVFDVPAEAVTDAKVRVAETISLDDEAGLWATK</sequence>
<gene>
    <name evidence="1" type="ORF">J2S64_001797</name>
</gene>
<dbReference type="EMBL" id="JAVDYI010000001">
    <property type="protein sequence ID" value="MDR7358106.1"/>
    <property type="molecule type" value="Genomic_DNA"/>
</dbReference>
<evidence type="ECO:0000313" key="2">
    <source>
        <dbReference type="Proteomes" id="UP001183817"/>
    </source>
</evidence>
<dbReference type="Proteomes" id="UP001183817">
    <property type="component" value="Unassembled WGS sequence"/>
</dbReference>
<accession>A0ABU2BIL9</accession>
<keyword evidence="2" id="KW-1185">Reference proteome</keyword>
<reference evidence="1 2" key="1">
    <citation type="submission" date="2023-07" db="EMBL/GenBank/DDBJ databases">
        <title>Sequencing the genomes of 1000 actinobacteria strains.</title>
        <authorList>
            <person name="Klenk H.-P."/>
        </authorList>
    </citation>
    <scope>NUCLEOTIDE SEQUENCE [LARGE SCALE GENOMIC DNA]</scope>
    <source>
        <strain evidence="1 2">DSM 20167</strain>
    </source>
</reference>
<dbReference type="RefSeq" id="WP_310289791.1">
    <property type="nucleotide sequence ID" value="NZ_BAAAWO010000001.1"/>
</dbReference>
<evidence type="ECO:0000313" key="1">
    <source>
        <dbReference type="EMBL" id="MDR7358106.1"/>
    </source>
</evidence>
<organism evidence="1 2">
    <name type="scientific">Paeniglutamicibacter sulfureus</name>
    <dbReference type="NCBI Taxonomy" id="43666"/>
    <lineage>
        <taxon>Bacteria</taxon>
        <taxon>Bacillati</taxon>
        <taxon>Actinomycetota</taxon>
        <taxon>Actinomycetes</taxon>
        <taxon>Micrococcales</taxon>
        <taxon>Micrococcaceae</taxon>
        <taxon>Paeniglutamicibacter</taxon>
    </lineage>
</organism>